<dbReference type="Proteomes" id="UP000326924">
    <property type="component" value="Unassembled WGS sequence"/>
</dbReference>
<reference evidence="2 3" key="1">
    <citation type="submission" date="2019-09" db="EMBL/GenBank/DDBJ databases">
        <title>Draft genome of the ectomycorrhizal ascomycete Sphaerosporella brunnea.</title>
        <authorList>
            <consortium name="DOE Joint Genome Institute"/>
            <person name="Benucci G.M."/>
            <person name="Marozzi G."/>
            <person name="Antonielli L."/>
            <person name="Sanchez S."/>
            <person name="Marco P."/>
            <person name="Wang X."/>
            <person name="Falini L.B."/>
            <person name="Barry K."/>
            <person name="Haridas S."/>
            <person name="Lipzen A."/>
            <person name="Labutti K."/>
            <person name="Grigoriev I.V."/>
            <person name="Murat C."/>
            <person name="Martin F."/>
            <person name="Albertini E."/>
            <person name="Donnini D."/>
            <person name="Bonito G."/>
        </authorList>
    </citation>
    <scope>NUCLEOTIDE SEQUENCE [LARGE SCALE GENOMIC DNA]</scope>
    <source>
        <strain evidence="2 3">Sb_GMNB300</strain>
    </source>
</reference>
<gene>
    <name evidence="2" type="ORF">FN846DRAFT_973178</name>
</gene>
<evidence type="ECO:0000313" key="2">
    <source>
        <dbReference type="EMBL" id="KAA8894650.1"/>
    </source>
</evidence>
<proteinExistence type="predicted"/>
<feature type="region of interest" description="Disordered" evidence="1">
    <location>
        <begin position="40"/>
        <end position="75"/>
    </location>
</feature>
<accession>A0A5J5EGY6</accession>
<name>A0A5J5EGY6_9PEZI</name>
<dbReference type="EMBL" id="VXIS01000321">
    <property type="protein sequence ID" value="KAA8894650.1"/>
    <property type="molecule type" value="Genomic_DNA"/>
</dbReference>
<dbReference type="AlphaFoldDB" id="A0A5J5EGY6"/>
<comment type="caution">
    <text evidence="2">The sequence shown here is derived from an EMBL/GenBank/DDBJ whole genome shotgun (WGS) entry which is preliminary data.</text>
</comment>
<evidence type="ECO:0000256" key="1">
    <source>
        <dbReference type="SAM" id="MobiDB-lite"/>
    </source>
</evidence>
<feature type="compositionally biased region" description="Polar residues" evidence="1">
    <location>
        <begin position="50"/>
        <end position="65"/>
    </location>
</feature>
<dbReference type="InParanoid" id="A0A5J5EGY6"/>
<sequence>MSVNIPFFTPACHLSLKPGRCILHNQFFLKINHFGGVEAAQSGGTHPHHNNSGSCTTQAAINSPPRQRKMATNRSQTGHVLFSGTYLHHQVSGRTYIAYPCRASLDGAFPASTHRQVHTLESCCGLHDENIRIKLCEPRNAKAQRNSPECRKKELRKDGRPACLTCHRFDGGCWLSRAFRFGAHANEGRAGSRSVWSDLPKPRQLDHIPRIAFSLAPLVAEPRRFALGALPVVGRH</sequence>
<keyword evidence="3" id="KW-1185">Reference proteome</keyword>
<evidence type="ECO:0000313" key="3">
    <source>
        <dbReference type="Proteomes" id="UP000326924"/>
    </source>
</evidence>
<protein>
    <submittedName>
        <fullName evidence="2">Uncharacterized protein</fullName>
    </submittedName>
</protein>
<organism evidence="2 3">
    <name type="scientific">Sphaerosporella brunnea</name>
    <dbReference type="NCBI Taxonomy" id="1250544"/>
    <lineage>
        <taxon>Eukaryota</taxon>
        <taxon>Fungi</taxon>
        <taxon>Dikarya</taxon>
        <taxon>Ascomycota</taxon>
        <taxon>Pezizomycotina</taxon>
        <taxon>Pezizomycetes</taxon>
        <taxon>Pezizales</taxon>
        <taxon>Pyronemataceae</taxon>
        <taxon>Sphaerosporella</taxon>
    </lineage>
</organism>